<evidence type="ECO:0000256" key="3">
    <source>
        <dbReference type="ARBA" id="ARBA00022525"/>
    </source>
</evidence>
<dbReference type="RefSeq" id="XP_031552774.1">
    <property type="nucleotide sequence ID" value="XM_031696914.1"/>
</dbReference>
<dbReference type="AlphaFoldDB" id="A0A6P8H8M5"/>
<evidence type="ECO:0000313" key="9">
    <source>
        <dbReference type="RefSeq" id="XP_031552774.1"/>
    </source>
</evidence>
<protein>
    <submittedName>
        <fullName evidence="9">Lactadherin-like</fullName>
    </submittedName>
</protein>
<evidence type="ECO:0000313" key="8">
    <source>
        <dbReference type="Proteomes" id="UP000515163"/>
    </source>
</evidence>
<evidence type="ECO:0000256" key="2">
    <source>
        <dbReference type="ARBA" id="ARBA00004613"/>
    </source>
</evidence>
<dbReference type="PROSITE" id="PS01286">
    <property type="entry name" value="FA58C_2"/>
    <property type="match status" value="2"/>
</dbReference>
<sequence>MQDAYFTFDVIFNHNSMLKTGRHHVITPVELRYYKDYVEDSTDKVTSKGLLYTEPLVTHEMIVEVPGCSSALGMASKEISDYQITASSSYSDVQPSQAREGDDAWCAFTTNDQQYIQVDFLFKTRVTRIVTYGRRTKLFWVTQYSLQYSSDERTWQYYQENGFTKVYQANQDRFTPKSYWLHDPIEVYSLRIRPLAWEKLICMRFELYGCRIIGSPLTCIEPLGLESGDIPDEALTQSTNASIYASHPVDIRLNKKVTKYPNGWQAALGVLDYLQIDFGSLRRVTRIASQGGHDVPYYVSGFKLKYSNNSIDWFWYEVNGVEEEIKGPKDSYEAKRPIISKLAAPFVCRYLRIIPTAAASLKVMRAEVYGCSAEQIPPYKGLPEYSRRSFILDPSSNLLFVCMYTANRFESSCLSTRDGKEWNGIESFIISIVAYNPTLGHLYGLDRSMNYYRSNDQGDTWVVVSSELYNKMRQKYALTMASGIPDNVTSSSPPAFLSITSANGMKWGASGAGIHLMAAGSNTWTTVGSWRCCGN</sequence>
<dbReference type="InterPro" id="IPR050633">
    <property type="entry name" value="Neuropilin_MCO_CoagFactor"/>
</dbReference>
<evidence type="ECO:0000256" key="5">
    <source>
        <dbReference type="ARBA" id="ARBA00023136"/>
    </source>
</evidence>
<dbReference type="GO" id="GO:0005576">
    <property type="term" value="C:extracellular region"/>
    <property type="evidence" value="ECO:0007669"/>
    <property type="project" value="UniProtKB-SubCell"/>
</dbReference>
<dbReference type="Gene3D" id="2.60.120.260">
    <property type="entry name" value="Galactose-binding domain-like"/>
    <property type="match status" value="2"/>
</dbReference>
<name>A0A6P8H8M5_ACTTE</name>
<organism evidence="8 9">
    <name type="scientific">Actinia tenebrosa</name>
    <name type="common">Australian red waratah sea anemone</name>
    <dbReference type="NCBI Taxonomy" id="6105"/>
    <lineage>
        <taxon>Eukaryota</taxon>
        <taxon>Metazoa</taxon>
        <taxon>Cnidaria</taxon>
        <taxon>Anthozoa</taxon>
        <taxon>Hexacorallia</taxon>
        <taxon>Actiniaria</taxon>
        <taxon>Actiniidae</taxon>
        <taxon>Actinia</taxon>
    </lineage>
</organism>
<dbReference type="PANTHER" id="PTHR46806:SF5">
    <property type="entry name" value="F5_8 TYPE C DOMAIN-CONTAINING PROTEIN"/>
    <property type="match status" value="1"/>
</dbReference>
<dbReference type="InParanoid" id="A0A6P8H8M5"/>
<feature type="domain" description="F5/8 type C" evidence="7">
    <location>
        <begin position="68"/>
        <end position="210"/>
    </location>
</feature>
<dbReference type="Proteomes" id="UP000515163">
    <property type="component" value="Unplaced"/>
</dbReference>
<dbReference type="PANTHER" id="PTHR46806">
    <property type="entry name" value="F5/8 TYPE C DOMAIN-CONTAINING PROTEIN"/>
    <property type="match status" value="1"/>
</dbReference>
<dbReference type="GeneID" id="116289955"/>
<keyword evidence="6" id="KW-1015">Disulfide bond</keyword>
<evidence type="ECO:0000256" key="6">
    <source>
        <dbReference type="ARBA" id="ARBA00023157"/>
    </source>
</evidence>
<dbReference type="FunFam" id="2.60.120.260:FF:000016">
    <property type="entry name" value="Contactin-associated protein-like 4 isoform 1"/>
    <property type="match status" value="1"/>
</dbReference>
<dbReference type="PROSITE" id="PS50022">
    <property type="entry name" value="FA58C_3"/>
    <property type="match status" value="2"/>
</dbReference>
<feature type="domain" description="F5/8 type C" evidence="7">
    <location>
        <begin position="219"/>
        <end position="371"/>
    </location>
</feature>
<keyword evidence="3" id="KW-0964">Secreted</keyword>
<keyword evidence="5" id="KW-0472">Membrane</keyword>
<dbReference type="SUPFAM" id="SSF49785">
    <property type="entry name" value="Galactose-binding domain-like"/>
    <property type="match status" value="2"/>
</dbReference>
<evidence type="ECO:0000259" key="7">
    <source>
        <dbReference type="PROSITE" id="PS50022"/>
    </source>
</evidence>
<dbReference type="GO" id="GO:0038023">
    <property type="term" value="F:signaling receptor activity"/>
    <property type="evidence" value="ECO:0007669"/>
    <property type="project" value="TreeGrafter"/>
</dbReference>
<dbReference type="Pfam" id="PF00754">
    <property type="entry name" value="F5_F8_type_C"/>
    <property type="match status" value="2"/>
</dbReference>
<dbReference type="InterPro" id="IPR036278">
    <property type="entry name" value="Sialidase_sf"/>
</dbReference>
<dbReference type="GO" id="GO:0012505">
    <property type="term" value="C:endomembrane system"/>
    <property type="evidence" value="ECO:0007669"/>
    <property type="project" value="UniProtKB-SubCell"/>
</dbReference>
<dbReference type="CDD" id="cd00057">
    <property type="entry name" value="FA58C"/>
    <property type="match status" value="2"/>
</dbReference>
<evidence type="ECO:0000256" key="1">
    <source>
        <dbReference type="ARBA" id="ARBA00004184"/>
    </source>
</evidence>
<dbReference type="SUPFAM" id="SSF50939">
    <property type="entry name" value="Sialidases"/>
    <property type="match status" value="1"/>
</dbReference>
<proteinExistence type="predicted"/>
<dbReference type="InterPro" id="IPR008979">
    <property type="entry name" value="Galactose-bd-like_sf"/>
</dbReference>
<dbReference type="GO" id="GO:0005886">
    <property type="term" value="C:plasma membrane"/>
    <property type="evidence" value="ECO:0007669"/>
    <property type="project" value="TreeGrafter"/>
</dbReference>
<reference evidence="9" key="1">
    <citation type="submission" date="2025-08" db="UniProtKB">
        <authorList>
            <consortium name="RefSeq"/>
        </authorList>
    </citation>
    <scope>IDENTIFICATION</scope>
    <source>
        <tissue evidence="9">Tentacle</tissue>
    </source>
</reference>
<gene>
    <name evidence="9" type="primary">LOC116289955</name>
</gene>
<dbReference type="InterPro" id="IPR000421">
    <property type="entry name" value="FA58C"/>
</dbReference>
<comment type="subcellular location">
    <subcellularLocation>
        <location evidence="1">Endomembrane system</location>
        <topology evidence="1">Peripheral membrane protein</topology>
    </subcellularLocation>
    <subcellularLocation>
        <location evidence="2">Secreted</location>
    </subcellularLocation>
</comment>
<dbReference type="OrthoDB" id="6262482at2759"/>
<dbReference type="GO" id="GO:0007155">
    <property type="term" value="P:cell adhesion"/>
    <property type="evidence" value="ECO:0007669"/>
    <property type="project" value="UniProtKB-KW"/>
</dbReference>
<dbReference type="SMART" id="SM00231">
    <property type="entry name" value="FA58C"/>
    <property type="match status" value="2"/>
</dbReference>
<dbReference type="KEGG" id="aten:116289955"/>
<keyword evidence="8" id="KW-1185">Reference proteome</keyword>
<evidence type="ECO:0000256" key="4">
    <source>
        <dbReference type="ARBA" id="ARBA00022889"/>
    </source>
</evidence>
<accession>A0A6P8H8M5</accession>
<keyword evidence="4" id="KW-0130">Cell adhesion</keyword>